<dbReference type="Pfam" id="PF20684">
    <property type="entry name" value="Fung_rhodopsin"/>
    <property type="match status" value="1"/>
</dbReference>
<keyword evidence="2 7" id="KW-0812">Transmembrane</keyword>
<organism evidence="9 10">
    <name type="scientific">Neoarthrinium moseri</name>
    <dbReference type="NCBI Taxonomy" id="1658444"/>
    <lineage>
        <taxon>Eukaryota</taxon>
        <taxon>Fungi</taxon>
        <taxon>Dikarya</taxon>
        <taxon>Ascomycota</taxon>
        <taxon>Pezizomycotina</taxon>
        <taxon>Sordariomycetes</taxon>
        <taxon>Xylariomycetidae</taxon>
        <taxon>Amphisphaeriales</taxon>
        <taxon>Apiosporaceae</taxon>
        <taxon>Neoarthrinium</taxon>
    </lineage>
</organism>
<dbReference type="GO" id="GO:0016020">
    <property type="term" value="C:membrane"/>
    <property type="evidence" value="ECO:0007669"/>
    <property type="project" value="UniProtKB-SubCell"/>
</dbReference>
<gene>
    <name evidence="9" type="ORF">JX265_013450</name>
</gene>
<dbReference type="InterPro" id="IPR052337">
    <property type="entry name" value="SAT4-like"/>
</dbReference>
<evidence type="ECO:0000256" key="6">
    <source>
        <dbReference type="SAM" id="MobiDB-lite"/>
    </source>
</evidence>
<evidence type="ECO:0000256" key="3">
    <source>
        <dbReference type="ARBA" id="ARBA00022989"/>
    </source>
</evidence>
<feature type="transmembrane region" description="Helical" evidence="7">
    <location>
        <begin position="74"/>
        <end position="99"/>
    </location>
</feature>
<feature type="transmembrane region" description="Helical" evidence="7">
    <location>
        <begin position="239"/>
        <end position="257"/>
    </location>
</feature>
<dbReference type="InterPro" id="IPR049326">
    <property type="entry name" value="Rhodopsin_dom_fungi"/>
</dbReference>
<keyword evidence="10" id="KW-1185">Reference proteome</keyword>
<evidence type="ECO:0000256" key="5">
    <source>
        <dbReference type="ARBA" id="ARBA00038359"/>
    </source>
</evidence>
<dbReference type="OrthoDB" id="61113at2759"/>
<evidence type="ECO:0000313" key="10">
    <source>
        <dbReference type="Proteomes" id="UP000829685"/>
    </source>
</evidence>
<evidence type="ECO:0000256" key="2">
    <source>
        <dbReference type="ARBA" id="ARBA00022692"/>
    </source>
</evidence>
<comment type="caution">
    <text evidence="9">The sequence shown here is derived from an EMBL/GenBank/DDBJ whole genome shotgun (WGS) entry which is preliminary data.</text>
</comment>
<dbReference type="EMBL" id="JAFIMR010000071">
    <property type="protein sequence ID" value="KAI1850171.1"/>
    <property type="molecule type" value="Genomic_DNA"/>
</dbReference>
<feature type="transmembrane region" description="Helical" evidence="7">
    <location>
        <begin position="38"/>
        <end position="62"/>
    </location>
</feature>
<dbReference type="PANTHER" id="PTHR33048:SF47">
    <property type="entry name" value="INTEGRAL MEMBRANE PROTEIN-RELATED"/>
    <property type="match status" value="1"/>
</dbReference>
<keyword evidence="3 7" id="KW-1133">Transmembrane helix</keyword>
<sequence length="400" mass="45532">MAATSGYDENEPMLDILDPSDYDNLNDPIPWSNKKPTIMGLTITFLLLQILSWSFVCFRLWVRFRIVRSPWWDDLFVVLYLITGTLGSVALLISIPFGAGQHLLYLTVGQAGRYLVSFYIFNASLNLAATFIKLSLLCQYLRVFEKGTWPHRMSKVTIVLVSLWGLAYTMLAFIPCWPVADYWYSPPDAKCWAYGAWSTEELMGTFYSHTALNMVFDIVILTIPFHLYFKPCMTLKMRIGLLALLLMGALVTFLSIWRLQTLVEHKAGRYPTHDPTWYGPISLILAVLECDCASICASVPIFWPVLSPYLGAIFVTQEVSVEHEYRRTDEESKVQTSSNSLPRPGSQTELKPLESPPTNMNYFYDDEGSAPLESTKSHPGVHTRVRSDSMKDKKRGWTKI</sequence>
<evidence type="ECO:0000256" key="7">
    <source>
        <dbReference type="SAM" id="Phobius"/>
    </source>
</evidence>
<feature type="transmembrane region" description="Helical" evidence="7">
    <location>
        <begin position="206"/>
        <end position="227"/>
    </location>
</feature>
<feature type="region of interest" description="Disordered" evidence="6">
    <location>
        <begin position="325"/>
        <end position="400"/>
    </location>
</feature>
<dbReference type="PANTHER" id="PTHR33048">
    <property type="entry name" value="PTH11-LIKE INTEGRAL MEMBRANE PROTEIN (AFU_ORTHOLOGUE AFUA_5G11245)"/>
    <property type="match status" value="1"/>
</dbReference>
<evidence type="ECO:0000313" key="9">
    <source>
        <dbReference type="EMBL" id="KAI1850171.1"/>
    </source>
</evidence>
<feature type="compositionally biased region" description="Polar residues" evidence="6">
    <location>
        <begin position="334"/>
        <end position="349"/>
    </location>
</feature>
<evidence type="ECO:0000256" key="4">
    <source>
        <dbReference type="ARBA" id="ARBA00023136"/>
    </source>
</evidence>
<dbReference type="AlphaFoldDB" id="A0A9Q0AIJ5"/>
<name>A0A9Q0AIJ5_9PEZI</name>
<dbReference type="Proteomes" id="UP000829685">
    <property type="component" value="Unassembled WGS sequence"/>
</dbReference>
<reference evidence="9" key="1">
    <citation type="submission" date="2021-03" db="EMBL/GenBank/DDBJ databases">
        <title>Revisited historic fungal species revealed as producer of novel bioactive compounds through whole genome sequencing and comparative genomics.</title>
        <authorList>
            <person name="Vignolle G.A."/>
            <person name="Hochenegger N."/>
            <person name="Mach R.L."/>
            <person name="Mach-Aigner A.R."/>
            <person name="Javad Rahimi M."/>
            <person name="Salim K.A."/>
            <person name="Chan C.M."/>
            <person name="Lim L.B.L."/>
            <person name="Cai F."/>
            <person name="Druzhinina I.S."/>
            <person name="U'Ren J.M."/>
            <person name="Derntl C."/>
        </authorList>
    </citation>
    <scope>NUCLEOTIDE SEQUENCE</scope>
    <source>
        <strain evidence="9">TUCIM 5799</strain>
    </source>
</reference>
<feature type="transmembrane region" description="Helical" evidence="7">
    <location>
        <begin position="156"/>
        <end position="180"/>
    </location>
</feature>
<protein>
    <recommendedName>
        <fullName evidence="8">Rhodopsin domain-containing protein</fullName>
    </recommendedName>
</protein>
<feature type="transmembrane region" description="Helical" evidence="7">
    <location>
        <begin position="119"/>
        <end position="144"/>
    </location>
</feature>
<evidence type="ECO:0000259" key="8">
    <source>
        <dbReference type="Pfam" id="PF20684"/>
    </source>
</evidence>
<proteinExistence type="inferred from homology"/>
<comment type="subcellular location">
    <subcellularLocation>
        <location evidence="1">Membrane</location>
        <topology evidence="1">Multi-pass membrane protein</topology>
    </subcellularLocation>
</comment>
<feature type="domain" description="Rhodopsin" evidence="8">
    <location>
        <begin position="58"/>
        <end position="307"/>
    </location>
</feature>
<comment type="similarity">
    <text evidence="5">Belongs to the SAT4 family.</text>
</comment>
<keyword evidence="4 7" id="KW-0472">Membrane</keyword>
<accession>A0A9Q0AIJ5</accession>
<evidence type="ECO:0000256" key="1">
    <source>
        <dbReference type="ARBA" id="ARBA00004141"/>
    </source>
</evidence>